<evidence type="ECO:0000313" key="13">
    <source>
        <dbReference type="Proteomes" id="UP001279734"/>
    </source>
</evidence>
<gene>
    <name evidence="12" type="ORF">Nepgr_011516</name>
</gene>
<evidence type="ECO:0000256" key="8">
    <source>
        <dbReference type="ARBA" id="ARBA00023163"/>
    </source>
</evidence>
<comment type="similarity">
    <text evidence="2">Belongs to the RRN7/TAF1B family.</text>
</comment>
<dbReference type="Proteomes" id="UP001279734">
    <property type="component" value="Unassembled WGS sequence"/>
</dbReference>
<dbReference type="Pfam" id="PF20645">
    <property type="entry name" value="Rrn7_cyclin_C"/>
    <property type="match status" value="1"/>
</dbReference>
<keyword evidence="4" id="KW-0863">Zinc-finger</keyword>
<evidence type="ECO:0000256" key="6">
    <source>
        <dbReference type="ARBA" id="ARBA00023015"/>
    </source>
</evidence>
<dbReference type="GO" id="GO:0042790">
    <property type="term" value="P:nucleolar large rRNA transcription by RNA polymerase I"/>
    <property type="evidence" value="ECO:0007669"/>
    <property type="project" value="TreeGrafter"/>
</dbReference>
<dbReference type="GO" id="GO:0070860">
    <property type="term" value="C:RNA polymerase I core factor complex"/>
    <property type="evidence" value="ECO:0007669"/>
    <property type="project" value="InterPro"/>
</dbReference>
<dbReference type="InterPro" id="IPR048540">
    <property type="entry name" value="Rrn7_cyclin_N"/>
</dbReference>
<reference evidence="12" key="1">
    <citation type="submission" date="2023-05" db="EMBL/GenBank/DDBJ databases">
        <title>Nepenthes gracilis genome sequencing.</title>
        <authorList>
            <person name="Fukushima K."/>
        </authorList>
    </citation>
    <scope>NUCLEOTIDE SEQUENCE</scope>
    <source>
        <strain evidence="12">SING2019-196</strain>
    </source>
</reference>
<evidence type="ECO:0000256" key="1">
    <source>
        <dbReference type="ARBA" id="ARBA00004604"/>
    </source>
</evidence>
<organism evidence="12 13">
    <name type="scientific">Nepenthes gracilis</name>
    <name type="common">Slender pitcher plant</name>
    <dbReference type="NCBI Taxonomy" id="150966"/>
    <lineage>
        <taxon>Eukaryota</taxon>
        <taxon>Viridiplantae</taxon>
        <taxon>Streptophyta</taxon>
        <taxon>Embryophyta</taxon>
        <taxon>Tracheophyta</taxon>
        <taxon>Spermatophyta</taxon>
        <taxon>Magnoliopsida</taxon>
        <taxon>eudicotyledons</taxon>
        <taxon>Gunneridae</taxon>
        <taxon>Pentapetalae</taxon>
        <taxon>Caryophyllales</taxon>
        <taxon>Nepenthaceae</taxon>
        <taxon>Nepenthes</taxon>
    </lineage>
</organism>
<protein>
    <recommendedName>
        <fullName evidence="14">TATA box-binding protein-associated factor RNA polymerase I subunit B</fullName>
    </recommendedName>
</protein>
<keyword evidence="3" id="KW-0479">Metal-binding</keyword>
<keyword evidence="6" id="KW-0805">Transcription regulation</keyword>
<evidence type="ECO:0000259" key="11">
    <source>
        <dbReference type="Pfam" id="PF20645"/>
    </source>
</evidence>
<dbReference type="AlphaFoldDB" id="A0AAD3XME1"/>
<name>A0AAD3XME1_NEPGR</name>
<dbReference type="InterPro" id="IPR048538">
    <property type="entry name" value="Rrn7_cyclin_C"/>
</dbReference>
<sequence>MINTNFARLKCHACGNVGLDDGDDGFFYCMRCGSQAEDFVDTGVADEDFVNKDGDSHGALYMASHKRSQPTHSIKVEPFSQTPSLYQTLSQALEDTPIIIKEEQKNSFEDYEPDFIGPTEPADFGSGQQTLREEDYCTEVRMRYVMGIQLMIQYQCEVLVEKLKASPLICGIAGSVWLRFVASTQIFNDMWANETMLESESQGGKEYKEKARYAEEPRNIHSQRMILIWYRSLRKKIPLSCSLAVSYLACHIAREPVLPTDILRWTLEGKLPYLAAFVEIEKYIGCPSKACPLSASYMFRPSQAVPLQKLESLAASIAQSISLNLPPVNFYAIASRYLKQLSLPVEKILPYACRIYEWSMPPDLWLSASELRLPTRVSVMSIVIVALRILYNLNGFGKWEATLSTSVGPFSSEDCTGSLDSKSRTEHDAEAEVAFQNMGDLDREPGGDLSPVHKFESEAAEFLCCLEKRDDGVNEKYEYSRNLPTYLQYCKDVVFAGLEPLFEDHAEEMMLEKLWDFYLKSQKDFEAVEESDINLNQKRSRDNKEFVDNKLNENKRTRDGECLSCQPADNETLHIKPKPERSTVETQGMQTRATESLREAAIRLMKSDMEEKRFCYIPPRVKLKRHDYLHYARKRDDGYLTYSSHADYYILLRACARAAQVDIRVLHVGVLGFERRLAWIEKRIDHCLHLKPSNVSCRSCTPDVTDDHISLSNENLSP</sequence>
<comment type="subcellular location">
    <subcellularLocation>
        <location evidence="1">Nucleus</location>
        <location evidence="1">Nucleolus</location>
    </subcellularLocation>
</comment>
<feature type="domain" description="Rrn7/TAF1B C-terminal cyclin" evidence="11">
    <location>
        <begin position="309"/>
        <end position="400"/>
    </location>
</feature>
<evidence type="ECO:0000313" key="12">
    <source>
        <dbReference type="EMBL" id="GMH09675.1"/>
    </source>
</evidence>
<accession>A0AAD3XME1</accession>
<evidence type="ECO:0000256" key="9">
    <source>
        <dbReference type="ARBA" id="ARBA00023242"/>
    </source>
</evidence>
<dbReference type="PANTHER" id="PTHR31576:SF2">
    <property type="entry name" value="TATA BOX-BINDING PROTEIN-ASSOCIATED FACTOR RNA POLYMERASE I SUBUNIT B"/>
    <property type="match status" value="1"/>
</dbReference>
<evidence type="ECO:0000256" key="2">
    <source>
        <dbReference type="ARBA" id="ARBA00006899"/>
    </source>
</evidence>
<dbReference type="InterPro" id="IPR033599">
    <property type="entry name" value="TAF1B/Rrn7"/>
</dbReference>
<dbReference type="Pfam" id="PF20644">
    <property type="entry name" value="Rrn7_cyclin_N"/>
    <property type="match status" value="1"/>
</dbReference>
<evidence type="ECO:0008006" key="14">
    <source>
        <dbReference type="Google" id="ProtNLM"/>
    </source>
</evidence>
<dbReference type="GO" id="GO:0008270">
    <property type="term" value="F:zinc ion binding"/>
    <property type="evidence" value="ECO:0007669"/>
    <property type="project" value="UniProtKB-KW"/>
</dbReference>
<proteinExistence type="inferred from homology"/>
<keyword evidence="5" id="KW-0862">Zinc</keyword>
<keyword evidence="7" id="KW-0238">DNA-binding</keyword>
<evidence type="ECO:0000256" key="7">
    <source>
        <dbReference type="ARBA" id="ARBA00023125"/>
    </source>
</evidence>
<feature type="domain" description="Rrn7/TAF1B N-terminal cyclin" evidence="10">
    <location>
        <begin position="148"/>
        <end position="278"/>
    </location>
</feature>
<keyword evidence="8" id="KW-0804">Transcription</keyword>
<comment type="caution">
    <text evidence="12">The sequence shown here is derived from an EMBL/GenBank/DDBJ whole genome shotgun (WGS) entry which is preliminary data.</text>
</comment>
<evidence type="ECO:0000256" key="5">
    <source>
        <dbReference type="ARBA" id="ARBA00022833"/>
    </source>
</evidence>
<dbReference type="PANTHER" id="PTHR31576">
    <property type="entry name" value="TATA BOX-BINDING PROTEIN-ASSOCIATED FACTOR RNA POLYMERASE I SUBUNIT B"/>
    <property type="match status" value="1"/>
</dbReference>
<keyword evidence="9" id="KW-0539">Nucleus</keyword>
<evidence type="ECO:0000256" key="3">
    <source>
        <dbReference type="ARBA" id="ARBA00022723"/>
    </source>
</evidence>
<evidence type="ECO:0000259" key="10">
    <source>
        <dbReference type="Pfam" id="PF20644"/>
    </source>
</evidence>
<keyword evidence="13" id="KW-1185">Reference proteome</keyword>
<evidence type="ECO:0000256" key="4">
    <source>
        <dbReference type="ARBA" id="ARBA00022771"/>
    </source>
</evidence>
<dbReference type="GO" id="GO:0001164">
    <property type="term" value="F:RNA polymerase I core promoter sequence-specific DNA binding"/>
    <property type="evidence" value="ECO:0007669"/>
    <property type="project" value="InterPro"/>
</dbReference>
<dbReference type="EMBL" id="BSYO01000009">
    <property type="protein sequence ID" value="GMH09675.1"/>
    <property type="molecule type" value="Genomic_DNA"/>
</dbReference>